<evidence type="ECO:0008006" key="4">
    <source>
        <dbReference type="Google" id="ProtNLM"/>
    </source>
</evidence>
<feature type="compositionally biased region" description="Basic residues" evidence="1">
    <location>
        <begin position="197"/>
        <end position="209"/>
    </location>
</feature>
<dbReference type="EMBL" id="MIPT01000001">
    <property type="protein sequence ID" value="OHT18561.1"/>
    <property type="molecule type" value="Genomic_DNA"/>
</dbReference>
<dbReference type="RefSeq" id="WP_070932191.1">
    <property type="nucleotide sequence ID" value="NZ_MIPT01000001.1"/>
</dbReference>
<dbReference type="AlphaFoldDB" id="A0A1S1HAU9"/>
<name>A0A1S1HAU9_9SPHN</name>
<comment type="caution">
    <text evidence="2">The sequence shown here is derived from an EMBL/GenBank/DDBJ whole genome shotgun (WGS) entry which is preliminary data.</text>
</comment>
<protein>
    <recommendedName>
        <fullName evidence="4">GAF domain-containing protein</fullName>
    </recommendedName>
</protein>
<feature type="region of interest" description="Disordered" evidence="1">
    <location>
        <begin position="183"/>
        <end position="227"/>
    </location>
</feature>
<reference evidence="2 3" key="1">
    <citation type="submission" date="2016-09" db="EMBL/GenBank/DDBJ databases">
        <title>Metabolic pathway, cell adaptation mechanisms and a novel monoxygenase revealed through proteogenomic-transcription analysis of a Sphingomonas haloaromaticamans strain degrading the fungicide ortho-phenylphenol.</title>
        <authorList>
            <person name="Perruchon C."/>
            <person name="Papadopoulou E.S."/>
            <person name="Rousidou C."/>
            <person name="Vasileiadis S."/>
            <person name="Tanou G."/>
            <person name="Amoutzias G."/>
            <person name="Molassiotis A."/>
            <person name="Karpouzas D.G."/>
        </authorList>
    </citation>
    <scope>NUCLEOTIDE SEQUENCE [LARGE SCALE GENOMIC DNA]</scope>
    <source>
        <strain evidence="2 3">P3</strain>
    </source>
</reference>
<gene>
    <name evidence="2" type="ORF">BHE75_00535</name>
</gene>
<evidence type="ECO:0000313" key="3">
    <source>
        <dbReference type="Proteomes" id="UP000179467"/>
    </source>
</evidence>
<evidence type="ECO:0000313" key="2">
    <source>
        <dbReference type="EMBL" id="OHT18561.1"/>
    </source>
</evidence>
<accession>A0A1S1HAU9</accession>
<organism evidence="2 3">
    <name type="scientific">Edaphosphingomonas haloaromaticamans</name>
    <dbReference type="NCBI Taxonomy" id="653954"/>
    <lineage>
        <taxon>Bacteria</taxon>
        <taxon>Pseudomonadati</taxon>
        <taxon>Pseudomonadota</taxon>
        <taxon>Alphaproteobacteria</taxon>
        <taxon>Sphingomonadales</taxon>
        <taxon>Rhizorhabdaceae</taxon>
        <taxon>Edaphosphingomonas</taxon>
    </lineage>
</organism>
<evidence type="ECO:0000256" key="1">
    <source>
        <dbReference type="SAM" id="MobiDB-lite"/>
    </source>
</evidence>
<proteinExistence type="predicted"/>
<keyword evidence="3" id="KW-1185">Reference proteome</keyword>
<dbReference type="Proteomes" id="UP000179467">
    <property type="component" value="Unassembled WGS sequence"/>
</dbReference>
<sequence>MNRTAANIRLLCSLGLDRRVVAPMLMQELRQLIGFDSALFLRLGPHGIVDAFADRPEAQTAAPLYAREYFAKREADVVSTLPEAVATQFGPRRLRECIKVDERAFYASEFYNELLRPSEVHFAMRGILRLGADAIGGLALFRTRKDRDFGDRDIARWQDLERHLAFALSHEIDEGATPDEALLSWSSRGPAGSDGRRPRRAGRSRRRGFRSTAPRSGTRRPSLPVGWLAPATTKPGARNWIFRDLKACYYACARRGSIPPTRRGR</sequence>